<evidence type="ECO:0000256" key="3">
    <source>
        <dbReference type="ARBA" id="ARBA00015087"/>
    </source>
</evidence>
<feature type="transmembrane region" description="Helical" evidence="12">
    <location>
        <begin position="261"/>
        <end position="282"/>
    </location>
</feature>
<evidence type="ECO:0000313" key="14">
    <source>
        <dbReference type="Proteomes" id="UP001292079"/>
    </source>
</evidence>
<evidence type="ECO:0000313" key="13">
    <source>
        <dbReference type="EMBL" id="KAK4468155.1"/>
    </source>
</evidence>
<comment type="similarity">
    <text evidence="2">Belongs to the TMEM231 family.</text>
</comment>
<dbReference type="GO" id="GO:0032880">
    <property type="term" value="P:regulation of protein localization"/>
    <property type="evidence" value="ECO:0007669"/>
    <property type="project" value="TreeGrafter"/>
</dbReference>
<evidence type="ECO:0000256" key="12">
    <source>
        <dbReference type="SAM" id="Phobius"/>
    </source>
</evidence>
<evidence type="ECO:0000256" key="7">
    <source>
        <dbReference type="ARBA" id="ARBA00023069"/>
    </source>
</evidence>
<dbReference type="GO" id="GO:0060170">
    <property type="term" value="C:ciliary membrane"/>
    <property type="evidence" value="ECO:0007669"/>
    <property type="project" value="UniProtKB-SubCell"/>
</dbReference>
<name>A0AAE1Z5X8_SCHME</name>
<dbReference type="Pfam" id="PF10149">
    <property type="entry name" value="TM231"/>
    <property type="match status" value="1"/>
</dbReference>
<keyword evidence="4" id="KW-1003">Cell membrane</keyword>
<keyword evidence="7" id="KW-0969">Cilium</keyword>
<evidence type="ECO:0000256" key="5">
    <source>
        <dbReference type="ARBA" id="ARBA00022692"/>
    </source>
</evidence>
<keyword evidence="10" id="KW-0966">Cell projection</keyword>
<dbReference type="EMBL" id="JALJAT010000007">
    <property type="protein sequence ID" value="KAK4468155.1"/>
    <property type="molecule type" value="Genomic_DNA"/>
</dbReference>
<keyword evidence="9" id="KW-0325">Glycoprotein</keyword>
<dbReference type="GO" id="GO:0060271">
    <property type="term" value="P:cilium assembly"/>
    <property type="evidence" value="ECO:0007669"/>
    <property type="project" value="TreeGrafter"/>
</dbReference>
<dbReference type="PANTHER" id="PTHR14605:SF1">
    <property type="entry name" value="TRANSMEMBRANE PROTEIN 231"/>
    <property type="match status" value="1"/>
</dbReference>
<dbReference type="Proteomes" id="UP001292079">
    <property type="component" value="Unassembled WGS sequence"/>
</dbReference>
<dbReference type="GO" id="GO:0035869">
    <property type="term" value="C:ciliary transition zone"/>
    <property type="evidence" value="ECO:0007669"/>
    <property type="project" value="TreeGrafter"/>
</dbReference>
<organism evidence="13 14">
    <name type="scientific">Schistosoma mekongi</name>
    <name type="common">Parasitic worm</name>
    <dbReference type="NCBI Taxonomy" id="38744"/>
    <lineage>
        <taxon>Eukaryota</taxon>
        <taxon>Metazoa</taxon>
        <taxon>Spiralia</taxon>
        <taxon>Lophotrochozoa</taxon>
        <taxon>Platyhelminthes</taxon>
        <taxon>Trematoda</taxon>
        <taxon>Digenea</taxon>
        <taxon>Strigeidida</taxon>
        <taxon>Schistosomatoidea</taxon>
        <taxon>Schistosomatidae</taxon>
        <taxon>Schistosoma</taxon>
    </lineage>
</organism>
<dbReference type="PANTHER" id="PTHR14605">
    <property type="entry name" value="CHST5 PROTEIN"/>
    <property type="match status" value="1"/>
</dbReference>
<keyword evidence="6 12" id="KW-1133">Transmembrane helix</keyword>
<protein>
    <recommendedName>
        <fullName evidence="3">Transmembrane protein 231</fullName>
    </recommendedName>
</protein>
<keyword evidence="8 12" id="KW-0472">Membrane</keyword>
<feature type="transmembrane region" description="Helical" evidence="12">
    <location>
        <begin position="230"/>
        <end position="249"/>
    </location>
</feature>
<proteinExistence type="inferred from homology"/>
<evidence type="ECO:0000256" key="8">
    <source>
        <dbReference type="ARBA" id="ARBA00023136"/>
    </source>
</evidence>
<keyword evidence="14" id="KW-1185">Reference proteome</keyword>
<dbReference type="InterPro" id="IPR019306">
    <property type="entry name" value="TMEM231"/>
</dbReference>
<reference evidence="13" key="1">
    <citation type="submission" date="2022-04" db="EMBL/GenBank/DDBJ databases">
        <authorList>
            <person name="Xu L."/>
            <person name="Lv Z."/>
        </authorList>
    </citation>
    <scope>NUCLEOTIDE SEQUENCE</scope>
    <source>
        <strain evidence="13">LV_2022a</strain>
    </source>
</reference>
<gene>
    <name evidence="13" type="ORF">MN116_008319</name>
</gene>
<evidence type="ECO:0000256" key="9">
    <source>
        <dbReference type="ARBA" id="ARBA00023180"/>
    </source>
</evidence>
<accession>A0AAE1Z5X8</accession>
<feature type="transmembrane region" description="Helical" evidence="12">
    <location>
        <begin position="20"/>
        <end position="43"/>
    </location>
</feature>
<comment type="function">
    <text evidence="11">Transmembrane component of the tectonic-like complex, a complex localized at the transition zone of primary cilia and acting as a barrier that prevents diffusion of transmembrane proteins between the cilia and plasma membranes. Required for ciliogenesis and sonic hedgehog/SHH signaling.</text>
</comment>
<comment type="subcellular location">
    <subcellularLocation>
        <location evidence="1">Cell projection</location>
        <location evidence="1">Cilium membrane</location>
        <topology evidence="1">Multi-pass membrane protein</topology>
    </subcellularLocation>
</comment>
<evidence type="ECO:0000256" key="1">
    <source>
        <dbReference type="ARBA" id="ARBA00004272"/>
    </source>
</evidence>
<reference evidence="13" key="2">
    <citation type="journal article" date="2023" name="Infect Dis Poverty">
        <title>Chromosome-scale genome of the human blood fluke Schistosoma mekongi and its implications for public health.</title>
        <authorList>
            <person name="Zhou M."/>
            <person name="Xu L."/>
            <person name="Xu D."/>
            <person name="Chen W."/>
            <person name="Khan J."/>
            <person name="Hu Y."/>
            <person name="Huang H."/>
            <person name="Wei H."/>
            <person name="Zhang Y."/>
            <person name="Chusongsang P."/>
            <person name="Tanasarnprasert K."/>
            <person name="Hu X."/>
            <person name="Limpanont Y."/>
            <person name="Lv Z."/>
        </authorList>
    </citation>
    <scope>NUCLEOTIDE SEQUENCE</scope>
    <source>
        <strain evidence="13">LV_2022a</strain>
    </source>
</reference>
<evidence type="ECO:0000256" key="4">
    <source>
        <dbReference type="ARBA" id="ARBA00022475"/>
    </source>
</evidence>
<dbReference type="AlphaFoldDB" id="A0AAE1Z5X8"/>
<sequence length="311" mass="37289">MALFEIYRCPVLREIHFPFFHIGTLFHLVITISSIIVPFFICYRSGGFWLRDSIYIEQPKIRFLKQVYIELKSSNRTIYAWSTYTALNAQLSSNLIIPHMSIQQLDDEYDGIYDKLKLKFQFPIEDKINHLYIVLLFSYELKERVNLIMQTPLIIQFDTPSLMGFKKYSMYGHLSLHQREPLLEGYVNTVYNNSIVNNEQHKLNDLQFENIQKYLSKQYVTLKVDPKYEIWTLGSANFLDQLVLNLTLFYKPSKVWSHPTIFQMLWWGWIQYFPFLLFSLFIGDRIKAFVYGHHLINGYLMKYDKILYYKH</sequence>
<keyword evidence="5 12" id="KW-0812">Transmembrane</keyword>
<evidence type="ECO:0000256" key="11">
    <source>
        <dbReference type="ARBA" id="ARBA00024803"/>
    </source>
</evidence>
<comment type="caution">
    <text evidence="13">The sequence shown here is derived from an EMBL/GenBank/DDBJ whole genome shotgun (WGS) entry which is preliminary data.</text>
</comment>
<evidence type="ECO:0000256" key="10">
    <source>
        <dbReference type="ARBA" id="ARBA00023273"/>
    </source>
</evidence>
<evidence type="ECO:0000256" key="6">
    <source>
        <dbReference type="ARBA" id="ARBA00022989"/>
    </source>
</evidence>
<evidence type="ECO:0000256" key="2">
    <source>
        <dbReference type="ARBA" id="ARBA00009082"/>
    </source>
</evidence>